<evidence type="ECO:0000313" key="2">
    <source>
        <dbReference type="EMBL" id="MCD9640472.1"/>
    </source>
</evidence>
<evidence type="ECO:0000313" key="3">
    <source>
        <dbReference type="Proteomes" id="UP000823775"/>
    </source>
</evidence>
<accession>A0ABS8V0F5</accession>
<feature type="non-terminal residue" evidence="2">
    <location>
        <position position="1"/>
    </location>
</feature>
<feature type="region of interest" description="Disordered" evidence="1">
    <location>
        <begin position="1"/>
        <end position="23"/>
    </location>
</feature>
<dbReference type="EMBL" id="JACEIK010003133">
    <property type="protein sequence ID" value="MCD9640472.1"/>
    <property type="molecule type" value="Genomic_DNA"/>
</dbReference>
<evidence type="ECO:0000256" key="1">
    <source>
        <dbReference type="SAM" id="MobiDB-lite"/>
    </source>
</evidence>
<organism evidence="2 3">
    <name type="scientific">Datura stramonium</name>
    <name type="common">Jimsonweed</name>
    <name type="synonym">Common thornapple</name>
    <dbReference type="NCBI Taxonomy" id="4076"/>
    <lineage>
        <taxon>Eukaryota</taxon>
        <taxon>Viridiplantae</taxon>
        <taxon>Streptophyta</taxon>
        <taxon>Embryophyta</taxon>
        <taxon>Tracheophyta</taxon>
        <taxon>Spermatophyta</taxon>
        <taxon>Magnoliopsida</taxon>
        <taxon>eudicotyledons</taxon>
        <taxon>Gunneridae</taxon>
        <taxon>Pentapetalae</taxon>
        <taxon>asterids</taxon>
        <taxon>lamiids</taxon>
        <taxon>Solanales</taxon>
        <taxon>Solanaceae</taxon>
        <taxon>Solanoideae</taxon>
        <taxon>Datureae</taxon>
        <taxon>Datura</taxon>
    </lineage>
</organism>
<dbReference type="Proteomes" id="UP000823775">
    <property type="component" value="Unassembled WGS sequence"/>
</dbReference>
<name>A0ABS8V0F5_DATST</name>
<reference evidence="2 3" key="1">
    <citation type="journal article" date="2021" name="BMC Genomics">
        <title>Datura genome reveals duplications of psychoactive alkaloid biosynthetic genes and high mutation rate following tissue culture.</title>
        <authorList>
            <person name="Rajewski A."/>
            <person name="Carter-House D."/>
            <person name="Stajich J."/>
            <person name="Litt A."/>
        </authorList>
    </citation>
    <scope>NUCLEOTIDE SEQUENCE [LARGE SCALE GENOMIC DNA]</scope>
    <source>
        <strain evidence="2">AR-01</strain>
    </source>
</reference>
<protein>
    <submittedName>
        <fullName evidence="2">Uncharacterized protein</fullName>
    </submittedName>
</protein>
<sequence>KTGYASPSLWSEVRHSGSARQSGDCGIRIWRTLRVGKVIAQGRVTGENERNGVMKSQVLEYKGHLHIAQRAAKMAREAVLKPPLQQPRPVGHLAKGCG</sequence>
<keyword evidence="3" id="KW-1185">Reference proteome</keyword>
<proteinExistence type="predicted"/>
<comment type="caution">
    <text evidence="2">The sequence shown here is derived from an EMBL/GenBank/DDBJ whole genome shotgun (WGS) entry which is preliminary data.</text>
</comment>
<gene>
    <name evidence="2" type="ORF">HAX54_025809</name>
</gene>